<keyword evidence="1" id="KW-0812">Transmembrane</keyword>
<reference evidence="2" key="1">
    <citation type="submission" date="2021-03" db="EMBL/GenBank/DDBJ databases">
        <title>Antimicrobial resistance genes in bacteria isolated from Japanese honey, and their potential for conferring macrolide and lincosamide resistance in the American foulbrood pathogen Paenibacillus larvae.</title>
        <authorList>
            <person name="Okamoto M."/>
            <person name="Kumagai M."/>
            <person name="Kanamori H."/>
            <person name="Takamatsu D."/>
        </authorList>
    </citation>
    <scope>NUCLEOTIDE SEQUENCE</scope>
    <source>
        <strain evidence="2">J40TS1</strain>
    </source>
</reference>
<feature type="transmembrane region" description="Helical" evidence="1">
    <location>
        <begin position="6"/>
        <end position="29"/>
    </location>
</feature>
<dbReference type="InterPro" id="IPR054381">
    <property type="entry name" value="CydS"/>
</dbReference>
<name>A0A919YMJ9_9BACL</name>
<dbReference type="AlphaFoldDB" id="A0A919YMJ9"/>
<evidence type="ECO:0000313" key="3">
    <source>
        <dbReference type="Proteomes" id="UP000683139"/>
    </source>
</evidence>
<comment type="caution">
    <text evidence="2">The sequence shown here is derived from an EMBL/GenBank/DDBJ whole genome shotgun (WGS) entry which is preliminary data.</text>
</comment>
<keyword evidence="1" id="KW-0472">Membrane</keyword>
<keyword evidence="1" id="KW-1133">Transmembrane helix</keyword>
<proteinExistence type="predicted"/>
<evidence type="ECO:0000313" key="2">
    <source>
        <dbReference type="EMBL" id="GIP14819.1"/>
    </source>
</evidence>
<evidence type="ECO:0000256" key="1">
    <source>
        <dbReference type="SAM" id="Phobius"/>
    </source>
</evidence>
<organism evidence="2 3">
    <name type="scientific">Paenibacillus montaniterrae</name>
    <dbReference type="NCBI Taxonomy" id="429341"/>
    <lineage>
        <taxon>Bacteria</taxon>
        <taxon>Bacillati</taxon>
        <taxon>Bacillota</taxon>
        <taxon>Bacilli</taxon>
        <taxon>Bacillales</taxon>
        <taxon>Paenibacillaceae</taxon>
        <taxon>Paenibacillus</taxon>
    </lineage>
</organism>
<accession>A0A919YMJ9</accession>
<dbReference type="Pfam" id="PF22282">
    <property type="entry name" value="CydS"/>
    <property type="match status" value="1"/>
</dbReference>
<gene>
    <name evidence="2" type="ORF">J40TS1_04610</name>
</gene>
<sequence>MNLDKFLVLVCPLLVIVISIGLLIFWGAFGNTDEKPERK</sequence>
<protein>
    <submittedName>
        <fullName evidence="2">Uncharacterized protein</fullName>
    </submittedName>
</protein>
<dbReference type="Proteomes" id="UP000683139">
    <property type="component" value="Unassembled WGS sequence"/>
</dbReference>
<keyword evidence="3" id="KW-1185">Reference proteome</keyword>
<dbReference type="EMBL" id="BOSE01000001">
    <property type="protein sequence ID" value="GIP14819.1"/>
    <property type="molecule type" value="Genomic_DNA"/>
</dbReference>